<dbReference type="PROSITE" id="PS00455">
    <property type="entry name" value="AMP_BINDING"/>
    <property type="match status" value="1"/>
</dbReference>
<dbReference type="Gene3D" id="1.10.1200.10">
    <property type="entry name" value="ACP-like"/>
    <property type="match status" value="1"/>
</dbReference>
<dbReference type="PANTHER" id="PTHR22754">
    <property type="entry name" value="DISCO-INTERACTING PROTEIN 2 DIP2 -RELATED"/>
    <property type="match status" value="1"/>
</dbReference>
<evidence type="ECO:0000256" key="3">
    <source>
        <dbReference type="ARBA" id="ARBA00022553"/>
    </source>
</evidence>
<dbReference type="InterPro" id="IPR036736">
    <property type="entry name" value="ACP-like_sf"/>
</dbReference>
<dbReference type="Gene3D" id="3.30.559.10">
    <property type="entry name" value="Chloramphenicol acetyltransferase-like domain"/>
    <property type="match status" value="1"/>
</dbReference>
<dbReference type="RefSeq" id="WP_134835155.1">
    <property type="nucleotide sequence ID" value="NZ_SATR01000010.1"/>
</dbReference>
<dbReference type="InterPro" id="IPR001242">
    <property type="entry name" value="Condensation_dom"/>
</dbReference>
<name>A0A4Y8WGT0_9VIBR</name>
<keyword evidence="2" id="KW-0596">Phosphopantetheine</keyword>
<dbReference type="PROSITE" id="PS50075">
    <property type="entry name" value="CARRIER"/>
    <property type="match status" value="1"/>
</dbReference>
<dbReference type="GO" id="GO:0006633">
    <property type="term" value="P:fatty acid biosynthetic process"/>
    <property type="evidence" value="ECO:0007669"/>
    <property type="project" value="TreeGrafter"/>
</dbReference>
<evidence type="ECO:0000256" key="2">
    <source>
        <dbReference type="ARBA" id="ARBA00022450"/>
    </source>
</evidence>
<dbReference type="InterPro" id="IPR042099">
    <property type="entry name" value="ANL_N_sf"/>
</dbReference>
<dbReference type="InterPro" id="IPR000873">
    <property type="entry name" value="AMP-dep_synth/lig_dom"/>
</dbReference>
<dbReference type="InterPro" id="IPR045851">
    <property type="entry name" value="AMP-bd_C_sf"/>
</dbReference>
<dbReference type="Gene3D" id="3.40.50.12780">
    <property type="entry name" value="N-terminal domain of ligase-like"/>
    <property type="match status" value="1"/>
</dbReference>
<dbReference type="InterPro" id="IPR023213">
    <property type="entry name" value="CAT-like_dom_sf"/>
</dbReference>
<dbReference type="Pfam" id="PF00550">
    <property type="entry name" value="PP-binding"/>
    <property type="match status" value="1"/>
</dbReference>
<dbReference type="InterPro" id="IPR036291">
    <property type="entry name" value="NAD(P)-bd_dom_sf"/>
</dbReference>
<dbReference type="InterPro" id="IPR009081">
    <property type="entry name" value="PP-bd_ACP"/>
</dbReference>
<keyword evidence="3" id="KW-0597">Phosphoprotein</keyword>
<dbReference type="GO" id="GO:0070566">
    <property type="term" value="F:adenylyltransferase activity"/>
    <property type="evidence" value="ECO:0007669"/>
    <property type="project" value="TreeGrafter"/>
</dbReference>
<protein>
    <submittedName>
        <fullName evidence="6">KR domain-containing protein</fullName>
    </submittedName>
</protein>
<evidence type="ECO:0000256" key="1">
    <source>
        <dbReference type="ARBA" id="ARBA00006432"/>
    </source>
</evidence>
<dbReference type="GO" id="GO:0005886">
    <property type="term" value="C:plasma membrane"/>
    <property type="evidence" value="ECO:0007669"/>
    <property type="project" value="TreeGrafter"/>
</dbReference>
<evidence type="ECO:0000313" key="6">
    <source>
        <dbReference type="EMBL" id="TFH92029.1"/>
    </source>
</evidence>
<dbReference type="Gene3D" id="3.40.50.720">
    <property type="entry name" value="NAD(P)-binding Rossmann-like Domain"/>
    <property type="match status" value="1"/>
</dbReference>
<keyword evidence="7" id="KW-1185">Reference proteome</keyword>
<dbReference type="SUPFAM" id="SSF51735">
    <property type="entry name" value="NAD(P)-binding Rossmann-fold domains"/>
    <property type="match status" value="1"/>
</dbReference>
<comment type="caution">
    <text evidence="6">The sequence shown here is derived from an EMBL/GenBank/DDBJ whole genome shotgun (WGS) entry which is preliminary data.</text>
</comment>
<dbReference type="InterPro" id="IPR013968">
    <property type="entry name" value="PKS_KR"/>
</dbReference>
<dbReference type="Gene3D" id="3.30.300.30">
    <property type="match status" value="1"/>
</dbReference>
<gene>
    <name evidence="6" type="ORF">ELS82_08745</name>
</gene>
<dbReference type="PANTHER" id="PTHR22754:SF32">
    <property type="entry name" value="DISCO-INTERACTING PROTEIN 2"/>
    <property type="match status" value="1"/>
</dbReference>
<proteinExistence type="inferred from homology"/>
<evidence type="ECO:0000256" key="4">
    <source>
        <dbReference type="SAM" id="MobiDB-lite"/>
    </source>
</evidence>
<dbReference type="SUPFAM" id="SSF47336">
    <property type="entry name" value="ACP-like"/>
    <property type="match status" value="1"/>
</dbReference>
<reference evidence="6 7" key="1">
    <citation type="submission" date="2019-01" db="EMBL/GenBank/DDBJ databases">
        <title>Vibrio BEI176 sp. nov, a marine bacterium isolated from China: eastern marignal seas.</title>
        <authorList>
            <person name="Li B."/>
        </authorList>
    </citation>
    <scope>NUCLEOTIDE SEQUENCE [LARGE SCALE GENOMIC DNA]</scope>
    <source>
        <strain evidence="6 7">BEI176</strain>
    </source>
</reference>
<feature type="region of interest" description="Disordered" evidence="4">
    <location>
        <begin position="1498"/>
        <end position="1535"/>
    </location>
</feature>
<organism evidence="6 7">
    <name type="scientific">Vibrio ouci</name>
    <dbReference type="NCBI Taxonomy" id="2499078"/>
    <lineage>
        <taxon>Bacteria</taxon>
        <taxon>Pseudomonadati</taxon>
        <taxon>Pseudomonadota</taxon>
        <taxon>Gammaproteobacteria</taxon>
        <taxon>Vibrionales</taxon>
        <taxon>Vibrionaceae</taxon>
        <taxon>Vibrio</taxon>
    </lineage>
</organism>
<comment type="similarity">
    <text evidence="1">Belongs to the ATP-dependent AMP-binding enzyme family.</text>
</comment>
<dbReference type="Pfam" id="PF00501">
    <property type="entry name" value="AMP-binding"/>
    <property type="match status" value="1"/>
</dbReference>
<feature type="compositionally biased region" description="Polar residues" evidence="4">
    <location>
        <begin position="1498"/>
        <end position="1507"/>
    </location>
</feature>
<dbReference type="Proteomes" id="UP000297753">
    <property type="component" value="Unassembled WGS sequence"/>
</dbReference>
<dbReference type="Pfam" id="PF00668">
    <property type="entry name" value="Condensation"/>
    <property type="match status" value="1"/>
</dbReference>
<accession>A0A4Y8WGT0</accession>
<evidence type="ECO:0000313" key="7">
    <source>
        <dbReference type="Proteomes" id="UP000297753"/>
    </source>
</evidence>
<feature type="compositionally biased region" description="Polar residues" evidence="4">
    <location>
        <begin position="1515"/>
        <end position="1525"/>
    </location>
</feature>
<sequence>MGTALKLLQSMRADGISLHVTDDGNLGYEAPRPLTKNEIELLKNHKSALMTLLNASATPHELAAEPQCSVSQENLYLLCQSASVNASYNLCFSLRFEQRPDLDRLKAALAHIQVQQPALRSGFQCEGGEVVLHRCETSAVPFESLTLDEPDYEAWLAEVSQVPFDLSAPPLWRFCWVETEQACRLVVVVHHIVWDGWSSVRFRQMLDQAYGQRLGAVAAEENLGADRFAQHQQAAQNQGEWQPSLAYWKGLLTSAPKQNDWLRRKQSSSSEACHVVHQLSEASVSGVAPSERFSTLLSAWFLALGRHYRCNRMVLGVAVANRDLHTDLEASLGYFNNVVPVTQHHLLTTSAKQVLANVQAQWRDSITHQGVPFGHIVNAVMPHRTAHPNPLTQVVIGYQSFDWDPEYSALPHQLEVVKNKQAKLPLSIQMAALNGQLSINVEYDPSWYENADIDTLLIQFDQAFNELSSTFDPTLTPAWIKGACLPAADTRPQNLAQMLKKTASTHPEKPLTFVESGGQRCVLTYDELYQQALQTAGRLQQGKPWSHAGCPVIVVAADLAQYVVNFWAVVLAGGQPATINAPQVATQDGLTKVVDAYTHLNQAVIVCCPAGKQALSGLQHLASEAQIVVPSDWPVHPYRDVTIDAGSAGIIQLSSGSTGKSKCIQQSHQTIVDYCDLITQSRGQRSCDVSLNWMGFDHVGGLLFTHLRDTYLGCEQVHVSTSFVLQSPLRWLALIDAYQVTHSWCPNFAYKLMTSEAAAATERYDLSSLKELINGGEMVVADTVRRFIDTFTPWGLRPRVLTPAFGMAESCTVISTHPVAPGEVLSLHSYAIDSQDEYTQIGHSEFVSLGQAVANTEIRIVNDHNEVLNEYQVGKMQLRGPSITMGYFAAPELNDKAFVGDGWFDTGDCGVIARGELYLTGRLQESIVLNGMNFFNHDIEAVVGSVSGVDETCVAAVGYQDQGDAAVVFYVATSTAMQQDMDERIHRQLATTLQFYPTQLVRLASTDFLKTTAGKIQRRKMVERWFNNNTLKDNPIVMTRLLPAPVSDATLISVCPVSLRDFLAGGSASERAVVALSADDMGTLPQHTAALEQKLSQNAISQLVLLTDIATGPPLERWAQAFLARAPQVSIQVVTCGDPLSANRLPTGSQAKRLHFDGMTGFEEREFALPWQHASTPATLKTASYSVVTGASGGIAHHLLEALLDAGEFVVLLSRSKPKITARFLPDQYCWVPVDFSVQESLKAAWNKAQAGHPILDKTPGRVYHLAAQFQRDTLDNLTGSTLAAIKAVNAGGLKQLVDVLTDDHDAVATEWFVFGSLNGVRGGHQSLSYNVSQAATRSVVAQLRLDGRRAYWFGWSAWEGTGMSVGEVDIAALNRAGLQALQSADCLQAMPSLLALPAGDYLIGAAPVCSAVPAPKPQVSTEGVAGQSVDVGPLRAIWQQLLGCDVIPDQQSFFELGGSSILLYKLHHHIEHDLGYENVTMADLFAAPTLQSMSAMLTRGRSTSADSEPIPEAQSVTTSRSASVKQRFKRRMNK</sequence>
<dbReference type="OrthoDB" id="9757559at2"/>
<dbReference type="Pfam" id="PF08659">
    <property type="entry name" value="KR"/>
    <property type="match status" value="1"/>
</dbReference>
<evidence type="ECO:0000259" key="5">
    <source>
        <dbReference type="PROSITE" id="PS50075"/>
    </source>
</evidence>
<dbReference type="InterPro" id="IPR020845">
    <property type="entry name" value="AMP-binding_CS"/>
</dbReference>
<dbReference type="Gene3D" id="3.30.559.30">
    <property type="entry name" value="Nonribosomal peptide synthetase, condensation domain"/>
    <property type="match status" value="1"/>
</dbReference>
<dbReference type="SUPFAM" id="SSF56801">
    <property type="entry name" value="Acetyl-CoA synthetase-like"/>
    <property type="match status" value="1"/>
</dbReference>
<dbReference type="SUPFAM" id="SSF52777">
    <property type="entry name" value="CoA-dependent acyltransferases"/>
    <property type="match status" value="2"/>
</dbReference>
<feature type="domain" description="Carrier" evidence="5">
    <location>
        <begin position="1426"/>
        <end position="1502"/>
    </location>
</feature>
<dbReference type="EMBL" id="SATR01000010">
    <property type="protein sequence ID" value="TFH92029.1"/>
    <property type="molecule type" value="Genomic_DNA"/>
</dbReference>